<evidence type="ECO:0000256" key="9">
    <source>
        <dbReference type="ARBA" id="ARBA00023004"/>
    </source>
</evidence>
<dbReference type="GO" id="GO:0045333">
    <property type="term" value="P:cellular respiration"/>
    <property type="evidence" value="ECO:0007669"/>
    <property type="project" value="UniProtKB-ARBA"/>
</dbReference>
<dbReference type="InterPro" id="IPR041957">
    <property type="entry name" value="CT_Nitrate-R-NapA-like"/>
</dbReference>
<dbReference type="InterPro" id="IPR006657">
    <property type="entry name" value="MoPterin_dinucl-bd_dom"/>
</dbReference>
<dbReference type="PANTHER" id="PTHR43105:SF10">
    <property type="entry name" value="NADH-QUINONE OXIDOREDUCTASE SUBUNIT G"/>
    <property type="match status" value="1"/>
</dbReference>
<dbReference type="PROSITE" id="PS51318">
    <property type="entry name" value="TAT"/>
    <property type="match status" value="1"/>
</dbReference>
<accession>A0A2T3JJR4</accession>
<feature type="signal peptide" evidence="12">
    <location>
        <begin position="1"/>
        <end position="25"/>
    </location>
</feature>
<organism evidence="14 15">
    <name type="scientific">Photobacterium frigidiphilum</name>
    <dbReference type="NCBI Taxonomy" id="264736"/>
    <lineage>
        <taxon>Bacteria</taxon>
        <taxon>Pseudomonadati</taxon>
        <taxon>Pseudomonadota</taxon>
        <taxon>Gammaproteobacteria</taxon>
        <taxon>Vibrionales</taxon>
        <taxon>Vibrionaceae</taxon>
        <taxon>Photobacterium</taxon>
    </lineage>
</organism>
<dbReference type="Pfam" id="PF00384">
    <property type="entry name" value="Molybdopterin"/>
    <property type="match status" value="1"/>
</dbReference>
<proteinExistence type="inferred from homology"/>
<dbReference type="Proteomes" id="UP000240987">
    <property type="component" value="Unassembled WGS sequence"/>
</dbReference>
<dbReference type="InterPro" id="IPR006311">
    <property type="entry name" value="TAT_signal"/>
</dbReference>
<evidence type="ECO:0000256" key="4">
    <source>
        <dbReference type="ARBA" id="ARBA00022485"/>
    </source>
</evidence>
<dbReference type="InterPro" id="IPR006656">
    <property type="entry name" value="Mopterin_OxRdtase"/>
</dbReference>
<reference evidence="14 15" key="1">
    <citation type="submission" date="2018-01" db="EMBL/GenBank/DDBJ databases">
        <title>Whole genome sequencing of Histamine producing bacteria.</title>
        <authorList>
            <person name="Butler K."/>
        </authorList>
    </citation>
    <scope>NUCLEOTIDE SEQUENCE [LARGE SCALE GENOMIC DNA]</scope>
    <source>
        <strain evidence="14 15">JCM 12947</strain>
    </source>
</reference>
<name>A0A2T3JJR4_9GAMM</name>
<dbReference type="Gene3D" id="3.40.50.740">
    <property type="match status" value="1"/>
</dbReference>
<dbReference type="GO" id="GO:0016020">
    <property type="term" value="C:membrane"/>
    <property type="evidence" value="ECO:0007669"/>
    <property type="project" value="TreeGrafter"/>
</dbReference>
<dbReference type="EMBL" id="PYMJ01000007">
    <property type="protein sequence ID" value="PSU49242.1"/>
    <property type="molecule type" value="Genomic_DNA"/>
</dbReference>
<dbReference type="GO" id="GO:0043546">
    <property type="term" value="F:molybdopterin cofactor binding"/>
    <property type="evidence" value="ECO:0007669"/>
    <property type="project" value="InterPro"/>
</dbReference>
<dbReference type="NCBIfam" id="TIGR01409">
    <property type="entry name" value="TAT_signal_seq"/>
    <property type="match status" value="1"/>
</dbReference>
<evidence type="ECO:0000259" key="13">
    <source>
        <dbReference type="PROSITE" id="PS51669"/>
    </source>
</evidence>
<sequence length="899" mass="100882">MKRNKVSRRNFLKGSGFIASTAAGAGLFVAHNPELEAAPLTGEPTKRTTALAQCPYCGVGCGTIIQVENGKIVSMRPDKDHPTNYGLQCIKGLTAAEPMYVDRMEGDPYVRKDVWDEWNKPDHGDIEYISKTKGSFDEEHFIRVPYHDASDMVARKIAHFAKKYSGNSISLYGSGQLTMEGQYLENLFMKGVLGSNTIEANARMCMTSAVTGYFATLGSDTPPLAYDDIELADMVMHFGHNARESHPIIFWRIADHKKKKDIPTVVVDPRATGTNKGYADINDKNHVHVPLLNGDISFLNAIAHVLLKEHDDVIDWKFLKAHVTGWQEYVDGVKENYSPEQVQDRMGGVNHDVSPEKIRRVAAMFADATRKRLARSKGKQEGEGYGGVIIMWGIGYNQHIHGQHNVISIINLLTLTGNLAKPGCGPFSMTGQPNAMGERFTGGLTGRLPFNEGLGNLKHRAHMAKMWRVPEKNLDNAASSPNPGFAVGMMERALKDDLKAMFLVYATHIDLPDQYNLVRPALAKTFNVVQEIYRHAPNNLYADVIFPACTWGEVNGVYISSERRINITEKAAQGPKGCRPDMDMVIDKGKEIAELLGMDGDKIFPYKRGKDGEYDAEEVFRDVCRASVGTDADLTGILDREKLDGISPYEQLKTLRGIQWPAPNYEAAKNGGTKRRYMMQEGQWENRPYGYFRTKDGKVHMKLCQQDYSQRKEITKKLMEFGVKKDHYTIDNQDLMIKARDMALTPDLPDEEFRGQSWQNVPKDKFPYWMGLGVVYEHFHTAKSNRSPTTRRLVPEMYVEMHAEDAKDLGIKDGEWVRVVSRRGSLEARAQVGGTDSLVKPARNSVPRGYMFGPWNLSVADSADPKKNKWLANGISNRCWDPVSGQVDFKKLACRIEKI</sequence>
<dbReference type="GO" id="GO:0051539">
    <property type="term" value="F:4 iron, 4 sulfur cluster binding"/>
    <property type="evidence" value="ECO:0007669"/>
    <property type="project" value="UniProtKB-KW"/>
</dbReference>
<comment type="cofactor">
    <cofactor evidence="2">
        <name>[4Fe-4S] cluster</name>
        <dbReference type="ChEBI" id="CHEBI:49883"/>
    </cofactor>
</comment>
<evidence type="ECO:0000256" key="1">
    <source>
        <dbReference type="ARBA" id="ARBA00001942"/>
    </source>
</evidence>
<gene>
    <name evidence="14" type="ORF">C9J12_09685</name>
</gene>
<dbReference type="GO" id="GO:0042128">
    <property type="term" value="P:nitrate assimilation"/>
    <property type="evidence" value="ECO:0007669"/>
    <property type="project" value="UniProtKB-KW"/>
</dbReference>
<dbReference type="InterPro" id="IPR050123">
    <property type="entry name" value="Prok_molybdopt-oxidoreductase"/>
</dbReference>
<evidence type="ECO:0000256" key="10">
    <source>
        <dbReference type="ARBA" id="ARBA00023014"/>
    </source>
</evidence>
<evidence type="ECO:0000256" key="12">
    <source>
        <dbReference type="SAM" id="SignalP"/>
    </source>
</evidence>
<evidence type="ECO:0000256" key="8">
    <source>
        <dbReference type="ARBA" id="ARBA00023002"/>
    </source>
</evidence>
<keyword evidence="11" id="KW-0534">Nitrate assimilation</keyword>
<keyword evidence="4" id="KW-0004">4Fe-4S</keyword>
<dbReference type="InterPro" id="IPR009010">
    <property type="entry name" value="Asp_de-COase-like_dom_sf"/>
</dbReference>
<comment type="similarity">
    <text evidence="3">Belongs to the prokaryotic molybdopterin-containing oxidoreductase family. NasA/NapA/NarB subfamily.</text>
</comment>
<evidence type="ECO:0000256" key="11">
    <source>
        <dbReference type="ARBA" id="ARBA00023063"/>
    </source>
</evidence>
<feature type="domain" description="4Fe-4S Mo/W bis-MGD-type" evidence="13">
    <location>
        <begin position="47"/>
        <end position="103"/>
    </location>
</feature>
<evidence type="ECO:0000313" key="15">
    <source>
        <dbReference type="Proteomes" id="UP000240987"/>
    </source>
</evidence>
<dbReference type="Gene3D" id="2.40.40.20">
    <property type="match status" value="1"/>
</dbReference>
<keyword evidence="10" id="KW-0411">Iron-sulfur</keyword>
<dbReference type="InterPro" id="IPR006963">
    <property type="entry name" value="Mopterin_OxRdtase_4Fe-4S_dom"/>
</dbReference>
<dbReference type="CDD" id="cd02791">
    <property type="entry name" value="MopB_CT_Nitrate-R-NapA-like"/>
    <property type="match status" value="1"/>
</dbReference>
<keyword evidence="7 12" id="KW-0732">Signal</keyword>
<dbReference type="SUPFAM" id="SSF50692">
    <property type="entry name" value="ADC-like"/>
    <property type="match status" value="1"/>
</dbReference>
<protein>
    <recommendedName>
        <fullName evidence="13">4Fe-4S Mo/W bis-MGD-type domain-containing protein</fullName>
    </recommendedName>
</protein>
<dbReference type="SUPFAM" id="SSF53706">
    <property type="entry name" value="Formate dehydrogenase/DMSO reductase, domains 1-3"/>
    <property type="match status" value="1"/>
</dbReference>
<comment type="cofactor">
    <cofactor evidence="1">
        <name>Mo-bis(molybdopterin guanine dinucleotide)</name>
        <dbReference type="ChEBI" id="CHEBI:60539"/>
    </cofactor>
</comment>
<keyword evidence="6" id="KW-0479">Metal-binding</keyword>
<dbReference type="Gene3D" id="2.20.25.90">
    <property type="entry name" value="ADC-like domains"/>
    <property type="match status" value="1"/>
</dbReference>
<dbReference type="Gene3D" id="3.40.228.10">
    <property type="entry name" value="Dimethylsulfoxide Reductase, domain 2"/>
    <property type="match status" value="1"/>
</dbReference>
<keyword evidence="5" id="KW-0500">Molybdenum</keyword>
<dbReference type="OrthoDB" id="9815647at2"/>
<dbReference type="GO" id="GO:0046872">
    <property type="term" value="F:metal ion binding"/>
    <property type="evidence" value="ECO:0007669"/>
    <property type="project" value="UniProtKB-KW"/>
</dbReference>
<evidence type="ECO:0000256" key="7">
    <source>
        <dbReference type="ARBA" id="ARBA00022729"/>
    </source>
</evidence>
<evidence type="ECO:0000256" key="5">
    <source>
        <dbReference type="ARBA" id="ARBA00022505"/>
    </source>
</evidence>
<evidence type="ECO:0000256" key="3">
    <source>
        <dbReference type="ARBA" id="ARBA00008747"/>
    </source>
</evidence>
<dbReference type="GO" id="GO:0016491">
    <property type="term" value="F:oxidoreductase activity"/>
    <property type="evidence" value="ECO:0007669"/>
    <property type="project" value="UniProtKB-KW"/>
</dbReference>
<dbReference type="Pfam" id="PF04879">
    <property type="entry name" value="Molybdop_Fe4S4"/>
    <property type="match status" value="1"/>
</dbReference>
<dbReference type="PROSITE" id="PS51669">
    <property type="entry name" value="4FE4S_MOW_BIS_MGD"/>
    <property type="match status" value="1"/>
</dbReference>
<feature type="chain" id="PRO_5015641056" description="4Fe-4S Mo/W bis-MGD-type domain-containing protein" evidence="12">
    <location>
        <begin position="26"/>
        <end position="899"/>
    </location>
</feature>
<keyword evidence="15" id="KW-1185">Reference proteome</keyword>
<dbReference type="GO" id="GO:1990204">
    <property type="term" value="C:oxidoreductase complex"/>
    <property type="evidence" value="ECO:0007669"/>
    <property type="project" value="UniProtKB-ARBA"/>
</dbReference>
<evidence type="ECO:0000256" key="2">
    <source>
        <dbReference type="ARBA" id="ARBA00001966"/>
    </source>
</evidence>
<keyword evidence="8" id="KW-0560">Oxidoreductase</keyword>
<comment type="caution">
    <text evidence="14">The sequence shown here is derived from an EMBL/GenBank/DDBJ whole genome shotgun (WGS) entry which is preliminary data.</text>
</comment>
<evidence type="ECO:0000256" key="6">
    <source>
        <dbReference type="ARBA" id="ARBA00022723"/>
    </source>
</evidence>
<dbReference type="AlphaFoldDB" id="A0A2T3JJR4"/>
<dbReference type="InterPro" id="IPR019546">
    <property type="entry name" value="TAT_signal_bac_arc"/>
</dbReference>
<keyword evidence="9" id="KW-0408">Iron</keyword>
<evidence type="ECO:0000313" key="14">
    <source>
        <dbReference type="EMBL" id="PSU49242.1"/>
    </source>
</evidence>
<dbReference type="Pfam" id="PF01568">
    <property type="entry name" value="Molydop_binding"/>
    <property type="match status" value="1"/>
</dbReference>
<dbReference type="PANTHER" id="PTHR43105">
    <property type="entry name" value="RESPIRATORY NITRATE REDUCTASE"/>
    <property type="match status" value="1"/>
</dbReference>
<dbReference type="SMART" id="SM00926">
    <property type="entry name" value="Molybdop_Fe4S4"/>
    <property type="match status" value="1"/>
</dbReference>
<dbReference type="RefSeq" id="WP_107242513.1">
    <property type="nucleotide sequence ID" value="NZ_PYMJ01000007.1"/>
</dbReference>